<comment type="caution">
    <text evidence="2">The sequence shown here is derived from an EMBL/GenBank/DDBJ whole genome shotgun (WGS) entry which is preliminary data.</text>
</comment>
<evidence type="ECO:0000313" key="2">
    <source>
        <dbReference type="EMBL" id="KAJ7206125.1"/>
    </source>
</evidence>
<organism evidence="2 3">
    <name type="scientific">Mycena pura</name>
    <dbReference type="NCBI Taxonomy" id="153505"/>
    <lineage>
        <taxon>Eukaryota</taxon>
        <taxon>Fungi</taxon>
        <taxon>Dikarya</taxon>
        <taxon>Basidiomycota</taxon>
        <taxon>Agaricomycotina</taxon>
        <taxon>Agaricomycetes</taxon>
        <taxon>Agaricomycetidae</taxon>
        <taxon>Agaricales</taxon>
        <taxon>Marasmiineae</taxon>
        <taxon>Mycenaceae</taxon>
        <taxon>Mycena</taxon>
    </lineage>
</organism>
<proteinExistence type="predicted"/>
<dbReference type="InterPro" id="IPR040521">
    <property type="entry name" value="KDZ"/>
</dbReference>
<dbReference type="PANTHER" id="PTHR33096">
    <property type="entry name" value="CXC2 DOMAIN-CONTAINING PROTEIN"/>
    <property type="match status" value="1"/>
</dbReference>
<protein>
    <submittedName>
        <fullName evidence="2">Uncharacterized protein</fullName>
    </submittedName>
</protein>
<sequence length="787" mass="90449">MHYLIREEGQGLFPCAPLEPTVVVTAQTLEFFRVAHVRCPHLAIQSFVKTLCDIHGAYKPYLCQQFSISYDVYLEVRQQVEAKVLDALGRSSDWRLKNVCLACTYELVGEPELTFRMLMTMDGNESLWRVLRRERGSEGEVDENTGDPVLAKSSERADDRVADEGYFISQDKVDEWSKERLADILPTDKISGGGSPCADRWKNMINDVTSKMWGVFDETGIFLALCHHGFVLLLVDMIKSGELGKYPLAIVDALLDTYGERNGLAYDVGCHLEITIRNSRLGQKAKDKLLKMLVGTFHGHAHNRLCQLQYLATYVEGLGLEDLEGCERFFSKSNGLAKSVRYASRFHRQQEITTYIKHFDAFETMDCVYLNYKQSLEILATEPSLLSWMRREGLDSFDCFHDWLKEEEEWLLEKKRSDAERVVTSEMDYVQKLINLSTSKLCRAKLGTIRTAIRNSRDQDSLCNPSKAASDKRSMKHAEEIVRRDLEAVQALENQLDIDERWSPTSPGWISAIKLLKEKKFFNALDSLEELIVQQIFEMTKINQSQTGYKMRRHIAKALQARSVAVKKLIARYNTAAASMDPSARQLSWDKVVEYVFLADFDFLRVTDHELFAKPWTKPSYRLAMDNYFKIQRAREKIKRLDIEIRRVVTWIADEDEFLRRREAELAASGDLGMAALVQKYRWERGCSDSQHMSRFHRLSKFPGFTGCILRGNSKASQSVSRTEDVPESHAQEDRNGMDIDEDDRDGDDEDEDESWNGEKEEKVIAEIAYDIVRLSLDVRDGSEDDE</sequence>
<dbReference type="EMBL" id="JARJCW010000041">
    <property type="protein sequence ID" value="KAJ7206125.1"/>
    <property type="molecule type" value="Genomic_DNA"/>
</dbReference>
<feature type="region of interest" description="Disordered" evidence="1">
    <location>
        <begin position="716"/>
        <end position="762"/>
    </location>
</feature>
<name>A0AAD6Y7U2_9AGAR</name>
<reference evidence="2" key="1">
    <citation type="submission" date="2023-03" db="EMBL/GenBank/DDBJ databases">
        <title>Massive genome expansion in bonnet fungi (Mycena s.s.) driven by repeated elements and novel gene families across ecological guilds.</title>
        <authorList>
            <consortium name="Lawrence Berkeley National Laboratory"/>
            <person name="Harder C.B."/>
            <person name="Miyauchi S."/>
            <person name="Viragh M."/>
            <person name="Kuo A."/>
            <person name="Thoen E."/>
            <person name="Andreopoulos B."/>
            <person name="Lu D."/>
            <person name="Skrede I."/>
            <person name="Drula E."/>
            <person name="Henrissat B."/>
            <person name="Morin E."/>
            <person name="Kohler A."/>
            <person name="Barry K."/>
            <person name="LaButti K."/>
            <person name="Morin E."/>
            <person name="Salamov A."/>
            <person name="Lipzen A."/>
            <person name="Mereny Z."/>
            <person name="Hegedus B."/>
            <person name="Baldrian P."/>
            <person name="Stursova M."/>
            <person name="Weitz H."/>
            <person name="Taylor A."/>
            <person name="Grigoriev I.V."/>
            <person name="Nagy L.G."/>
            <person name="Martin F."/>
            <person name="Kauserud H."/>
        </authorList>
    </citation>
    <scope>NUCLEOTIDE SEQUENCE</scope>
    <source>
        <strain evidence="2">9144</strain>
    </source>
</reference>
<dbReference type="AlphaFoldDB" id="A0AAD6Y7U2"/>
<dbReference type="Proteomes" id="UP001219525">
    <property type="component" value="Unassembled WGS sequence"/>
</dbReference>
<dbReference type="Pfam" id="PF18758">
    <property type="entry name" value="KDZ"/>
    <property type="match status" value="1"/>
</dbReference>
<evidence type="ECO:0000313" key="3">
    <source>
        <dbReference type="Proteomes" id="UP001219525"/>
    </source>
</evidence>
<evidence type="ECO:0000256" key="1">
    <source>
        <dbReference type="SAM" id="MobiDB-lite"/>
    </source>
</evidence>
<gene>
    <name evidence="2" type="ORF">GGX14DRAFT_535569</name>
</gene>
<dbReference type="PANTHER" id="PTHR33096:SF1">
    <property type="entry name" value="CXC1-LIKE CYSTEINE CLUSTER ASSOCIATED WITH KDZ TRANSPOSASES DOMAIN-CONTAINING PROTEIN"/>
    <property type="match status" value="1"/>
</dbReference>
<keyword evidence="3" id="KW-1185">Reference proteome</keyword>
<feature type="compositionally biased region" description="Basic and acidic residues" evidence="1">
    <location>
        <begin position="722"/>
        <end position="738"/>
    </location>
</feature>
<accession>A0AAD6Y7U2</accession>
<feature type="compositionally biased region" description="Acidic residues" evidence="1">
    <location>
        <begin position="739"/>
        <end position="756"/>
    </location>
</feature>